<keyword evidence="7" id="KW-0456">Lyase</keyword>
<evidence type="ECO:0000256" key="5">
    <source>
        <dbReference type="ARBA" id="ARBA00022679"/>
    </source>
</evidence>
<dbReference type="PANTHER" id="PTHR43480:SF1">
    <property type="entry name" value="ACYL-[ACYL-CARRIER-PROTEIN]--UDP-N-ACETYLGLUCOSAMINE O-ACYLTRANSFERASE, MITOCHONDRIAL-RELATED"/>
    <property type="match status" value="1"/>
</dbReference>
<dbReference type="Gene3D" id="2.160.10.10">
    <property type="entry name" value="Hexapeptide repeat proteins"/>
    <property type="match status" value="1"/>
</dbReference>
<feature type="domain" description="Mannose-1-phosphate guanyltransferase C-terminal" evidence="10">
    <location>
        <begin position="158"/>
        <end position="199"/>
    </location>
</feature>
<dbReference type="InterPro" id="IPR011004">
    <property type="entry name" value="Trimer_LpxA-like_sf"/>
</dbReference>
<dbReference type="SUPFAM" id="SSF51161">
    <property type="entry name" value="Trimeric LpxA-like enzymes"/>
    <property type="match status" value="1"/>
</dbReference>
<dbReference type="Pfam" id="PF25087">
    <property type="entry name" value="GMPPB_C"/>
    <property type="match status" value="1"/>
</dbReference>
<dbReference type="GO" id="GO:0008780">
    <property type="term" value="F:acyl-[acyl-carrier-protein]-UDP-N-acetylglucosamine O-acyltransferase activity"/>
    <property type="evidence" value="ECO:0007669"/>
    <property type="project" value="InterPro"/>
</dbReference>
<keyword evidence="3" id="KW-0444">Lipid biosynthesis</keyword>
<evidence type="ECO:0000313" key="11">
    <source>
        <dbReference type="EMBL" id="SVA51759.1"/>
    </source>
</evidence>
<dbReference type="PANTHER" id="PTHR43480">
    <property type="entry name" value="ACYL-[ACYL-CARRIER-PROTEIN]--UDP-N-ACETYLGLUCOSAMINE O-ACYLTRANSFERASE"/>
    <property type="match status" value="1"/>
</dbReference>
<evidence type="ECO:0000256" key="3">
    <source>
        <dbReference type="ARBA" id="ARBA00022516"/>
    </source>
</evidence>
<dbReference type="InterPro" id="IPR001451">
    <property type="entry name" value="Hexapep"/>
</dbReference>
<evidence type="ECO:0000256" key="7">
    <source>
        <dbReference type="ARBA" id="ARBA00023239"/>
    </source>
</evidence>
<evidence type="ECO:0000256" key="1">
    <source>
        <dbReference type="ARBA" id="ARBA00004496"/>
    </source>
</evidence>
<dbReference type="InterPro" id="IPR037157">
    <property type="entry name" value="Acetyltransf_C_sf"/>
</dbReference>
<evidence type="ECO:0000259" key="10">
    <source>
        <dbReference type="Pfam" id="PF25087"/>
    </source>
</evidence>
<dbReference type="Pfam" id="PF13720">
    <property type="entry name" value="Acetyltransf_11"/>
    <property type="match status" value="1"/>
</dbReference>
<evidence type="ECO:0000256" key="4">
    <source>
        <dbReference type="ARBA" id="ARBA00022556"/>
    </source>
</evidence>
<dbReference type="GO" id="GO:0016020">
    <property type="term" value="C:membrane"/>
    <property type="evidence" value="ECO:0007669"/>
    <property type="project" value="GOC"/>
</dbReference>
<gene>
    <name evidence="11" type="ORF">METZ01_LOCUS104613</name>
</gene>
<keyword evidence="8" id="KW-0012">Acyltransferase</keyword>
<dbReference type="InterPro" id="IPR013114">
    <property type="entry name" value="FabA_FabZ"/>
</dbReference>
<evidence type="ECO:0000256" key="6">
    <source>
        <dbReference type="ARBA" id="ARBA00023098"/>
    </source>
</evidence>
<feature type="domain" description="UDP N-acetylglucosamine O-acyltransferase C-terminal" evidence="9">
    <location>
        <begin position="326"/>
        <end position="407"/>
    </location>
</feature>
<dbReference type="NCBIfam" id="TIGR01852">
    <property type="entry name" value="lipid_A_lpxA"/>
    <property type="match status" value="1"/>
</dbReference>
<dbReference type="NCBIfam" id="NF000582">
    <property type="entry name" value="PRK00006.1"/>
    <property type="match status" value="1"/>
</dbReference>
<organism evidence="11">
    <name type="scientific">marine metagenome</name>
    <dbReference type="NCBI Taxonomy" id="408172"/>
    <lineage>
        <taxon>unclassified sequences</taxon>
        <taxon>metagenomes</taxon>
        <taxon>ecological metagenomes</taxon>
    </lineage>
</organism>
<dbReference type="Pfam" id="PF00132">
    <property type="entry name" value="Hexapep"/>
    <property type="match status" value="1"/>
</dbReference>
<evidence type="ECO:0000259" key="9">
    <source>
        <dbReference type="Pfam" id="PF13720"/>
    </source>
</evidence>
<accession>A0A381WGZ4</accession>
<protein>
    <submittedName>
        <fullName evidence="11">Uncharacterized protein</fullName>
    </submittedName>
</protein>
<evidence type="ECO:0000256" key="2">
    <source>
        <dbReference type="ARBA" id="ARBA00022490"/>
    </source>
</evidence>
<keyword evidence="6" id="KW-0443">Lipid metabolism</keyword>
<dbReference type="AlphaFoldDB" id="A0A381WGZ4"/>
<evidence type="ECO:0000256" key="8">
    <source>
        <dbReference type="ARBA" id="ARBA00023315"/>
    </source>
</evidence>
<proteinExistence type="predicted"/>
<dbReference type="InterPro" id="IPR029069">
    <property type="entry name" value="HotDog_dom_sf"/>
</dbReference>
<dbReference type="NCBIfam" id="NF003657">
    <property type="entry name" value="PRK05289.1"/>
    <property type="match status" value="1"/>
</dbReference>
<dbReference type="GO" id="GO:0005737">
    <property type="term" value="C:cytoplasm"/>
    <property type="evidence" value="ECO:0007669"/>
    <property type="project" value="UniProtKB-SubCell"/>
</dbReference>
<keyword evidence="5" id="KW-0808">Transferase</keyword>
<reference evidence="11" key="1">
    <citation type="submission" date="2018-05" db="EMBL/GenBank/DDBJ databases">
        <authorList>
            <person name="Lanie J.A."/>
            <person name="Ng W.-L."/>
            <person name="Kazmierczak K.M."/>
            <person name="Andrzejewski T.M."/>
            <person name="Davidsen T.M."/>
            <person name="Wayne K.J."/>
            <person name="Tettelin H."/>
            <person name="Glass J.I."/>
            <person name="Rusch D."/>
            <person name="Podicherti R."/>
            <person name="Tsui H.-C.T."/>
            <person name="Winkler M.E."/>
        </authorList>
    </citation>
    <scope>NUCLEOTIDE SEQUENCE</scope>
</reference>
<dbReference type="GO" id="GO:0016829">
    <property type="term" value="F:lyase activity"/>
    <property type="evidence" value="ECO:0007669"/>
    <property type="project" value="UniProtKB-KW"/>
</dbReference>
<keyword evidence="2" id="KW-0963">Cytoplasm</keyword>
<dbReference type="GO" id="GO:0009245">
    <property type="term" value="P:lipid A biosynthetic process"/>
    <property type="evidence" value="ECO:0007669"/>
    <property type="project" value="UniProtKB-KW"/>
</dbReference>
<dbReference type="InterPro" id="IPR056729">
    <property type="entry name" value="GMPPB_C"/>
</dbReference>
<dbReference type="CDD" id="cd01288">
    <property type="entry name" value="FabZ"/>
    <property type="match status" value="1"/>
</dbReference>
<sequence length="423" mass="46183">MPCANDVFLDIPDLLDRLCYRYPFPLVDGVLELDPGVRILAVKNVTVSEEVFQGHFPGTPLMPGVLMVEALVQAASILVLGHDRESTAIRAVLRGVNNARFRRMVLPGDQLQLEVTIRRRRRRLAVAAAVARVEDQIVAEAELLIGLAYDEARIDSSAHVAPSAEVGAGSVVGPNAVIGPDVRIGKGCRIGASAVIDGWTEIGDENQVFPFASIGLIPQDMKFHGERTTLVIGRRNTFREFVTIHRGTEGGGGVTRIGDDNLFMAYAHVAHDCRVGDKTIVSHGATLGGHVSVEDLAIIGAWSAVHQFCRVGRQAFIGGASVVTLDALPFVRTVGNRARVYDLNVIGLQRQGMQPGTISELDRAFRYLLQSKLNTTQALERIEQDEILQCEEVVYLVEFIRSSQRGVNLRRPPKRMEAAVADE</sequence>
<dbReference type="EMBL" id="UINC01011777">
    <property type="protein sequence ID" value="SVA51759.1"/>
    <property type="molecule type" value="Genomic_DNA"/>
</dbReference>
<dbReference type="Gene3D" id="1.20.1180.10">
    <property type="entry name" value="Udp N-acetylglucosamine O-acyltransferase, C-terminal domain"/>
    <property type="match status" value="1"/>
</dbReference>
<keyword evidence="4" id="KW-0441">Lipid A biosynthesis</keyword>
<dbReference type="SUPFAM" id="SSF54637">
    <property type="entry name" value="Thioesterase/thiol ester dehydrase-isomerase"/>
    <property type="match status" value="1"/>
</dbReference>
<dbReference type="FunFam" id="3.10.129.10:FF:000001">
    <property type="entry name" value="3-hydroxyacyl-[acyl-carrier-protein] dehydratase FabZ"/>
    <property type="match status" value="1"/>
</dbReference>
<dbReference type="InterPro" id="IPR010137">
    <property type="entry name" value="Lipid_A_LpxA"/>
</dbReference>
<comment type="subcellular location">
    <subcellularLocation>
        <location evidence="1">Cytoplasm</location>
    </subcellularLocation>
</comment>
<dbReference type="Gene3D" id="3.10.129.10">
    <property type="entry name" value="Hotdog Thioesterase"/>
    <property type="match status" value="1"/>
</dbReference>
<dbReference type="CDD" id="cd03351">
    <property type="entry name" value="LbH_UDP-GlcNAc_AT"/>
    <property type="match status" value="1"/>
</dbReference>
<dbReference type="InterPro" id="IPR029098">
    <property type="entry name" value="Acetyltransf_C"/>
</dbReference>
<name>A0A381WGZ4_9ZZZZ</name>
<dbReference type="Pfam" id="PF07977">
    <property type="entry name" value="FabA"/>
    <property type="match status" value="1"/>
</dbReference>